<dbReference type="EMBL" id="CP132942">
    <property type="protein sequence ID" value="XCB34964.1"/>
    <property type="molecule type" value="Genomic_DNA"/>
</dbReference>
<sequence length="153" mass="16750">MDSKVLRYSEGQEMKLKLATVLLTLVLACFANAEDSSSKIQIEPLLQRTSSWDGTPYKAYPVGQPKITVLKITIPPRTTMKWHSHPFPNAGYVLSGDLTVEKRDGTTKHFVAGEVIAETVNSVHRGVTGDAGTVLIVYYSGNSELPLSISDEK</sequence>
<dbReference type="SUPFAM" id="SSF51182">
    <property type="entry name" value="RmlC-like cupins"/>
    <property type="match status" value="1"/>
</dbReference>
<accession>A0AAU7ZVH8</accession>
<dbReference type="InterPro" id="IPR014710">
    <property type="entry name" value="RmlC-like_jellyroll"/>
</dbReference>
<evidence type="ECO:0000259" key="1">
    <source>
        <dbReference type="Pfam" id="PF07883"/>
    </source>
</evidence>
<dbReference type="Gene3D" id="2.60.120.10">
    <property type="entry name" value="Jelly Rolls"/>
    <property type="match status" value="1"/>
</dbReference>
<dbReference type="KEGG" id="tpsc:RBB77_08740"/>
<reference evidence="2" key="2">
    <citation type="journal article" date="2024" name="Environ. Microbiol.">
        <title>Genome analysis and description of Tunturibacter gen. nov. expands the diversity of Terriglobia in tundra soils.</title>
        <authorList>
            <person name="Messyasz A."/>
            <person name="Mannisto M.K."/>
            <person name="Kerkhof L.J."/>
            <person name="Haggblom M.M."/>
        </authorList>
    </citation>
    <scope>NUCLEOTIDE SEQUENCE</scope>
    <source>
        <strain evidence="2">X5P6</strain>
    </source>
</reference>
<dbReference type="CDD" id="cd02236">
    <property type="entry name" value="cupin_CV2614-like"/>
    <property type="match status" value="1"/>
</dbReference>
<gene>
    <name evidence="2" type="ORF">RBB77_08740</name>
</gene>
<protein>
    <submittedName>
        <fullName evidence="2">Cupin domain-containing protein</fullName>
    </submittedName>
</protein>
<dbReference type="AlphaFoldDB" id="A0AAU7ZVH8"/>
<dbReference type="RefSeq" id="WP_353066575.1">
    <property type="nucleotide sequence ID" value="NZ_CP132942.1"/>
</dbReference>
<feature type="domain" description="Cupin type-2" evidence="1">
    <location>
        <begin position="72"/>
        <end position="127"/>
    </location>
</feature>
<evidence type="ECO:0000313" key="2">
    <source>
        <dbReference type="EMBL" id="XCB34964.1"/>
    </source>
</evidence>
<name>A0AAU7ZVH8_9BACT</name>
<dbReference type="InterPro" id="IPR013096">
    <property type="entry name" value="Cupin_2"/>
</dbReference>
<dbReference type="PROSITE" id="PS51257">
    <property type="entry name" value="PROKAR_LIPOPROTEIN"/>
    <property type="match status" value="1"/>
</dbReference>
<reference evidence="2" key="1">
    <citation type="submission" date="2023-08" db="EMBL/GenBank/DDBJ databases">
        <authorList>
            <person name="Messyasz A."/>
            <person name="Mannisto M.K."/>
            <person name="Kerkhof L.J."/>
            <person name="Haggblom M."/>
        </authorList>
    </citation>
    <scope>NUCLEOTIDE SEQUENCE</scope>
    <source>
        <strain evidence="2">X5P6</strain>
    </source>
</reference>
<organism evidence="2">
    <name type="scientific">Tunturiibacter psychrotolerans</name>
    <dbReference type="NCBI Taxonomy" id="3069686"/>
    <lineage>
        <taxon>Bacteria</taxon>
        <taxon>Pseudomonadati</taxon>
        <taxon>Acidobacteriota</taxon>
        <taxon>Terriglobia</taxon>
        <taxon>Terriglobales</taxon>
        <taxon>Acidobacteriaceae</taxon>
        <taxon>Tunturiibacter</taxon>
    </lineage>
</organism>
<dbReference type="InterPro" id="IPR011051">
    <property type="entry name" value="RmlC_Cupin_sf"/>
</dbReference>
<dbReference type="Pfam" id="PF07883">
    <property type="entry name" value="Cupin_2"/>
    <property type="match status" value="1"/>
</dbReference>
<proteinExistence type="predicted"/>